<dbReference type="AlphaFoldDB" id="A0A098B8C6"/>
<dbReference type="GO" id="GO:0006580">
    <property type="term" value="P:ethanolamine metabolic process"/>
    <property type="evidence" value="ECO:0007669"/>
    <property type="project" value="InterPro"/>
</dbReference>
<dbReference type="PIRSF" id="PIRSF012294">
    <property type="entry name" value="ATR_EutT"/>
    <property type="match status" value="1"/>
</dbReference>
<evidence type="ECO:0000259" key="4">
    <source>
        <dbReference type="Pfam" id="PF01923"/>
    </source>
</evidence>
<reference evidence="6 7" key="2">
    <citation type="submission" date="2015-12" db="EMBL/GenBank/DDBJ databases">
        <title>Draft Genome Sequence of Desulfitobacterium hafniense Strain DH, a Sulfate-reducing Bacterium Isolated from Paddy Soils.</title>
        <authorList>
            <person name="Bao P."/>
            <person name="Zhang X."/>
            <person name="Li G."/>
        </authorList>
    </citation>
    <scope>NUCLEOTIDE SEQUENCE [LARGE SCALE GENOMIC DNA]</scope>
    <source>
        <strain evidence="6 7">DH</strain>
    </source>
</reference>
<dbReference type="EC" id="2.5.1.17" evidence="5"/>
<evidence type="ECO:0000256" key="2">
    <source>
        <dbReference type="ARBA" id="ARBA00022741"/>
    </source>
</evidence>
<sequence length="233" mass="26508">MIITERELREVWQKTKGTIITLPEGSVLTPLARDFARSKQIQIQLEDKAGTAVKKALPQKTNLKGGKPEQMTHLYQNELVSKNHPVIALRGQLDLFQTLLIDTQIGFQAMGELELVKKLEEVAAFARDIMAAEVKRQPFEFKTLWGLTSEEIRERSHYPHQYYGVSHSPLSYKQGGTVIKLHQLRAKIREVELYANRAFTDTNGECSRVDLVQALNRLSSAFYVLACEQQIKA</sequence>
<dbReference type="GO" id="GO:0005524">
    <property type="term" value="F:ATP binding"/>
    <property type="evidence" value="ECO:0007669"/>
    <property type="project" value="UniProtKB-KW"/>
</dbReference>
<dbReference type="InterPro" id="IPR009194">
    <property type="entry name" value="AdoTrfase_EutT"/>
</dbReference>
<organism evidence="5">
    <name type="scientific">Desulfitobacterium hafniense</name>
    <name type="common">Desulfitobacterium frappieri</name>
    <dbReference type="NCBI Taxonomy" id="49338"/>
    <lineage>
        <taxon>Bacteria</taxon>
        <taxon>Bacillati</taxon>
        <taxon>Bacillota</taxon>
        <taxon>Clostridia</taxon>
        <taxon>Eubacteriales</taxon>
        <taxon>Desulfitobacteriaceae</taxon>
        <taxon>Desulfitobacterium</taxon>
    </lineage>
</organism>
<reference evidence="5" key="1">
    <citation type="submission" date="2014-07" db="EMBL/GenBank/DDBJ databases">
        <authorList>
            <person name="Hornung V.Bastian."/>
        </authorList>
    </citation>
    <scope>NUCLEOTIDE SEQUENCE</scope>
    <source>
        <strain evidence="5">PCE-S</strain>
    </source>
</reference>
<evidence type="ECO:0000313" key="7">
    <source>
        <dbReference type="Proteomes" id="UP000054623"/>
    </source>
</evidence>
<dbReference type="InterPro" id="IPR016030">
    <property type="entry name" value="CblAdoTrfase-like"/>
</dbReference>
<evidence type="ECO:0000256" key="3">
    <source>
        <dbReference type="ARBA" id="ARBA00022840"/>
    </source>
</evidence>
<accession>A0A098B8C6</accession>
<evidence type="ECO:0000313" key="5">
    <source>
        <dbReference type="EMBL" id="CDX05123.1"/>
    </source>
</evidence>
<keyword evidence="3 6" id="KW-0067">ATP-binding</keyword>
<dbReference type="RefSeq" id="WP_018212024.1">
    <property type="nucleotide sequence ID" value="NZ_JAYFNZ010000051.1"/>
</dbReference>
<proteinExistence type="predicted"/>
<dbReference type="GO" id="GO:0008817">
    <property type="term" value="F:corrinoid adenosyltransferase activity"/>
    <property type="evidence" value="ECO:0007669"/>
    <property type="project" value="UniProtKB-EC"/>
</dbReference>
<protein>
    <submittedName>
        <fullName evidence="6">ATP-binding protein</fullName>
    </submittedName>
    <submittedName>
        <fullName evidence="5">Cobalamin adenosyltransferase</fullName>
        <ecNumber evidence="5">2.5.1.17</ecNumber>
    </submittedName>
</protein>
<dbReference type="PATRIC" id="fig|49338.4.peg.5639"/>
<dbReference type="EMBL" id="LOCK01000001">
    <property type="protein sequence ID" value="KTE93510.1"/>
    <property type="molecule type" value="Genomic_DNA"/>
</dbReference>
<dbReference type="Pfam" id="PF01923">
    <property type="entry name" value="Cob_adeno_trans"/>
    <property type="match status" value="1"/>
</dbReference>
<dbReference type="EMBL" id="LK996017">
    <property type="protein sequence ID" value="CDX05123.1"/>
    <property type="molecule type" value="Genomic_DNA"/>
</dbReference>
<keyword evidence="2" id="KW-0547">Nucleotide-binding</keyword>
<dbReference type="Gene3D" id="1.20.1200.10">
    <property type="entry name" value="Cobalamin adenosyltransferase-like"/>
    <property type="match status" value="1"/>
</dbReference>
<feature type="domain" description="Cobalamin adenosyltransferase-like" evidence="4">
    <location>
        <begin position="68"/>
        <end position="227"/>
    </location>
</feature>
<evidence type="ECO:0000256" key="1">
    <source>
        <dbReference type="ARBA" id="ARBA00022679"/>
    </source>
</evidence>
<name>A0A098B8C6_DESHA</name>
<dbReference type="GO" id="GO:0009236">
    <property type="term" value="P:cobalamin biosynthetic process"/>
    <property type="evidence" value="ECO:0007669"/>
    <property type="project" value="InterPro"/>
</dbReference>
<evidence type="ECO:0000313" key="6">
    <source>
        <dbReference type="EMBL" id="KTE93510.1"/>
    </source>
</evidence>
<gene>
    <name evidence="6" type="ORF">AT727_00710</name>
    <name evidence="5" type="ORF">DPCES_5237</name>
</gene>
<keyword evidence="1 5" id="KW-0808">Transferase</keyword>
<dbReference type="OrthoDB" id="9784365at2"/>
<dbReference type="InterPro" id="IPR036451">
    <property type="entry name" value="CblAdoTrfase-like_sf"/>
</dbReference>
<dbReference type="SUPFAM" id="SSF89028">
    <property type="entry name" value="Cobalamin adenosyltransferase-like"/>
    <property type="match status" value="1"/>
</dbReference>
<dbReference type="Proteomes" id="UP000054623">
    <property type="component" value="Unassembled WGS sequence"/>
</dbReference>